<evidence type="ECO:0000313" key="3">
    <source>
        <dbReference type="Proteomes" id="UP000823847"/>
    </source>
</evidence>
<dbReference type="Pfam" id="PF13480">
    <property type="entry name" value="Acetyltransf_6"/>
    <property type="match status" value="1"/>
</dbReference>
<gene>
    <name evidence="2" type="ORF">H9848_12135</name>
</gene>
<evidence type="ECO:0000259" key="1">
    <source>
        <dbReference type="Pfam" id="PF13480"/>
    </source>
</evidence>
<evidence type="ECO:0000313" key="2">
    <source>
        <dbReference type="EMBL" id="HIX87335.1"/>
    </source>
</evidence>
<proteinExistence type="predicted"/>
<dbReference type="InterPro" id="IPR038740">
    <property type="entry name" value="BioF2-like_GNAT_dom"/>
</dbReference>
<dbReference type="SUPFAM" id="SSF55729">
    <property type="entry name" value="Acyl-CoA N-acyltransferases (Nat)"/>
    <property type="match status" value="1"/>
</dbReference>
<sequence>MSSKEKYRALCDREESIPIFSRDWWLDTVCGPDHWEALLAERNGQIQAAMPLYIPTRGIVSMPSYTQTMGPWIKPAPADTKYTTELGRRQAICQQFAEELRRYPHFLQNFAYDITDWLPFYWAGYKQTTRYTYLLNHITDETEVWRNMNPNIRRNILKARDKLRLSIRRGIPVRQLLEIQEYTFKRQHLRNKSDTHVLERLVDICRKRGQGDIWGGYDQEGHLHAAAFVVWQPRSAYYIAGGGDPAYRASGAQSLVLWEAICHASSFTDRFDFEGSMLPGVERFFRGFGAIQTPYFTISKGKLSLLDRARMKLSKWI</sequence>
<accession>A0A9D1XU05</accession>
<name>A0A9D1XU05_9BACT</name>
<reference evidence="2" key="2">
    <citation type="submission" date="2021-04" db="EMBL/GenBank/DDBJ databases">
        <authorList>
            <person name="Gilroy R."/>
        </authorList>
    </citation>
    <scope>NUCLEOTIDE SEQUENCE</scope>
    <source>
        <strain evidence="2">ChiHecec2B26-12326</strain>
    </source>
</reference>
<reference evidence="2" key="1">
    <citation type="journal article" date="2021" name="PeerJ">
        <title>Extensive microbial diversity within the chicken gut microbiome revealed by metagenomics and culture.</title>
        <authorList>
            <person name="Gilroy R."/>
            <person name="Ravi A."/>
            <person name="Getino M."/>
            <person name="Pursley I."/>
            <person name="Horton D.L."/>
            <person name="Alikhan N.F."/>
            <person name="Baker D."/>
            <person name="Gharbi K."/>
            <person name="Hall N."/>
            <person name="Watson M."/>
            <person name="Adriaenssens E.M."/>
            <person name="Foster-Nyarko E."/>
            <person name="Jarju S."/>
            <person name="Secka A."/>
            <person name="Antonio M."/>
            <person name="Oren A."/>
            <person name="Chaudhuri R.R."/>
            <person name="La Ragione R."/>
            <person name="Hildebrand F."/>
            <person name="Pallen M.J."/>
        </authorList>
    </citation>
    <scope>NUCLEOTIDE SEQUENCE</scope>
    <source>
        <strain evidence="2">ChiHecec2B26-12326</strain>
    </source>
</reference>
<dbReference type="Proteomes" id="UP000823847">
    <property type="component" value="Unassembled WGS sequence"/>
</dbReference>
<dbReference type="InterPro" id="IPR016181">
    <property type="entry name" value="Acyl_CoA_acyltransferase"/>
</dbReference>
<dbReference type="AlphaFoldDB" id="A0A9D1XU05"/>
<organism evidence="2 3">
    <name type="scientific">Candidatus Parabacteroides intestinigallinarum</name>
    <dbReference type="NCBI Taxonomy" id="2838722"/>
    <lineage>
        <taxon>Bacteria</taxon>
        <taxon>Pseudomonadati</taxon>
        <taxon>Bacteroidota</taxon>
        <taxon>Bacteroidia</taxon>
        <taxon>Bacteroidales</taxon>
        <taxon>Tannerellaceae</taxon>
        <taxon>Parabacteroides</taxon>
    </lineage>
</organism>
<comment type="caution">
    <text evidence="2">The sequence shown here is derived from an EMBL/GenBank/DDBJ whole genome shotgun (WGS) entry which is preliminary data.</text>
</comment>
<protein>
    <submittedName>
        <fullName evidence="2">GNAT family N-acetyltransferase</fullName>
    </submittedName>
</protein>
<dbReference type="Gene3D" id="3.40.630.30">
    <property type="match status" value="1"/>
</dbReference>
<dbReference type="EMBL" id="DXEN01000088">
    <property type="protein sequence ID" value="HIX87335.1"/>
    <property type="molecule type" value="Genomic_DNA"/>
</dbReference>
<feature type="domain" description="BioF2-like acetyltransferase" evidence="1">
    <location>
        <begin position="151"/>
        <end position="283"/>
    </location>
</feature>